<keyword evidence="6" id="KW-0106">Calcium</keyword>
<evidence type="ECO:0000256" key="2">
    <source>
        <dbReference type="ARBA" id="ARBA00008779"/>
    </source>
</evidence>
<organism evidence="8 9">
    <name type="scientific">Luteolibacter rhizosphaerae</name>
    <dbReference type="NCBI Taxonomy" id="2989719"/>
    <lineage>
        <taxon>Bacteria</taxon>
        <taxon>Pseudomonadati</taxon>
        <taxon>Verrucomicrobiota</taxon>
        <taxon>Verrucomicrobiia</taxon>
        <taxon>Verrucomicrobiales</taxon>
        <taxon>Verrucomicrobiaceae</taxon>
        <taxon>Luteolibacter</taxon>
    </lineage>
</organism>
<evidence type="ECO:0000256" key="5">
    <source>
        <dbReference type="ARBA" id="ARBA00022801"/>
    </source>
</evidence>
<evidence type="ECO:0000313" key="8">
    <source>
        <dbReference type="EMBL" id="MCW1913577.1"/>
    </source>
</evidence>
<feature type="domain" description="Sulfatase N-terminal" evidence="7">
    <location>
        <begin position="21"/>
        <end position="379"/>
    </location>
</feature>
<accession>A0ABT3G1N9</accession>
<dbReference type="PANTHER" id="PTHR45953">
    <property type="entry name" value="IDURONATE 2-SULFATASE"/>
    <property type="match status" value="1"/>
</dbReference>
<name>A0ABT3G1N9_9BACT</name>
<dbReference type="Gene3D" id="3.40.720.10">
    <property type="entry name" value="Alkaline Phosphatase, subunit A"/>
    <property type="match status" value="1"/>
</dbReference>
<comment type="caution">
    <text evidence="8">The sequence shown here is derived from an EMBL/GenBank/DDBJ whole genome shotgun (WGS) entry which is preliminary data.</text>
</comment>
<gene>
    <name evidence="8" type="ORF">OJ996_08325</name>
</gene>
<comment type="cofactor">
    <cofactor evidence="1">
        <name>Ca(2+)</name>
        <dbReference type="ChEBI" id="CHEBI:29108"/>
    </cofactor>
</comment>
<evidence type="ECO:0000256" key="4">
    <source>
        <dbReference type="ARBA" id="ARBA00022729"/>
    </source>
</evidence>
<sequence length="489" mass="54332">MRPLLFLFAFLLPLAAQENRKNVLLICVDDLKPALGCYGDALAKTPGIDKLAARGVRFDRAYCNQAICSASRNNLLLGSRSTSIGIYDLKVNFRQAVPDAVTLPQWFIKHGYRAEAVGKILHTGHGNDDDAASWSVPTITHKVVEYYKPESSAGGQLTREEAYFWNKELGRINQLPRGAAWEIADVPDNAYSDGKIADEGIERLKAAKERKQPFFLALGFTKPHLPFTAPKKYWDMHDPAAFELAKLDRYPQGAPPYATKRGEEIANYEPVPSDGKVDPELARKLIHGYYAASSYADAQIGRVIDELDRLGLAENTVIVLWGDHGWHLGDHGMWTKHTNYEQANRIPLLVVAPGIAKPGTQAGFAETVDIYPTIVELAGLPKPEVPQPIDGKSLVATLKDPAVKTREHVTHCFPRGGRLGRAIRTERYRMVEWRAIGDPADKAEIELYDYESDPLESKNLATEKPEIVKELRSILDAQPAPLQKPGKRS</sequence>
<dbReference type="EMBL" id="JAPDDR010000004">
    <property type="protein sequence ID" value="MCW1913577.1"/>
    <property type="molecule type" value="Genomic_DNA"/>
</dbReference>
<keyword evidence="9" id="KW-1185">Reference proteome</keyword>
<keyword evidence="5" id="KW-0378">Hydrolase</keyword>
<protein>
    <submittedName>
        <fullName evidence="8">Sulfatase</fullName>
    </submittedName>
</protein>
<keyword evidence="3" id="KW-0479">Metal-binding</keyword>
<dbReference type="InterPro" id="IPR035874">
    <property type="entry name" value="IDS"/>
</dbReference>
<dbReference type="SUPFAM" id="SSF53649">
    <property type="entry name" value="Alkaline phosphatase-like"/>
    <property type="match status" value="1"/>
</dbReference>
<evidence type="ECO:0000259" key="7">
    <source>
        <dbReference type="Pfam" id="PF00884"/>
    </source>
</evidence>
<proteinExistence type="inferred from homology"/>
<keyword evidence="4" id="KW-0732">Signal</keyword>
<evidence type="ECO:0000313" key="9">
    <source>
        <dbReference type="Proteomes" id="UP001165653"/>
    </source>
</evidence>
<dbReference type="CDD" id="cd16030">
    <property type="entry name" value="iduronate-2-sulfatase"/>
    <property type="match status" value="1"/>
</dbReference>
<comment type="similarity">
    <text evidence="2">Belongs to the sulfatase family.</text>
</comment>
<dbReference type="Proteomes" id="UP001165653">
    <property type="component" value="Unassembled WGS sequence"/>
</dbReference>
<dbReference type="RefSeq" id="WP_264513080.1">
    <property type="nucleotide sequence ID" value="NZ_JAPDDR010000004.1"/>
</dbReference>
<reference evidence="8" key="1">
    <citation type="submission" date="2022-10" db="EMBL/GenBank/DDBJ databases">
        <title>Luteolibacter sp. GHJ8, whole genome shotgun sequencing project.</title>
        <authorList>
            <person name="Zhao G."/>
            <person name="Shen L."/>
        </authorList>
    </citation>
    <scope>NUCLEOTIDE SEQUENCE</scope>
    <source>
        <strain evidence="8">GHJ8</strain>
    </source>
</reference>
<evidence type="ECO:0000256" key="3">
    <source>
        <dbReference type="ARBA" id="ARBA00022723"/>
    </source>
</evidence>
<evidence type="ECO:0000256" key="1">
    <source>
        <dbReference type="ARBA" id="ARBA00001913"/>
    </source>
</evidence>
<dbReference type="InterPro" id="IPR000917">
    <property type="entry name" value="Sulfatase_N"/>
</dbReference>
<dbReference type="InterPro" id="IPR017850">
    <property type="entry name" value="Alkaline_phosphatase_core_sf"/>
</dbReference>
<dbReference type="PANTHER" id="PTHR45953:SF1">
    <property type="entry name" value="IDURONATE 2-SULFATASE"/>
    <property type="match status" value="1"/>
</dbReference>
<dbReference type="Pfam" id="PF00884">
    <property type="entry name" value="Sulfatase"/>
    <property type="match status" value="1"/>
</dbReference>
<evidence type="ECO:0000256" key="6">
    <source>
        <dbReference type="ARBA" id="ARBA00022837"/>
    </source>
</evidence>